<protein>
    <submittedName>
        <fullName evidence="2">DUF6879 family protein</fullName>
    </submittedName>
</protein>
<organism evidence="2 3">
    <name type="scientific">Tenggerimyces flavus</name>
    <dbReference type="NCBI Taxonomy" id="1708749"/>
    <lineage>
        <taxon>Bacteria</taxon>
        <taxon>Bacillati</taxon>
        <taxon>Actinomycetota</taxon>
        <taxon>Actinomycetes</taxon>
        <taxon>Propionibacteriales</taxon>
        <taxon>Nocardioidaceae</taxon>
        <taxon>Tenggerimyces</taxon>
    </lineage>
</organism>
<keyword evidence="3" id="KW-1185">Reference proteome</keyword>
<comment type="caution">
    <text evidence="2">The sequence shown here is derived from an EMBL/GenBank/DDBJ whole genome shotgun (WGS) entry which is preliminary data.</text>
</comment>
<reference evidence="3" key="1">
    <citation type="journal article" date="2019" name="Int. J. Syst. Evol. Microbiol.">
        <title>The Global Catalogue of Microorganisms (GCM) 10K type strain sequencing project: providing services to taxonomists for standard genome sequencing and annotation.</title>
        <authorList>
            <consortium name="The Broad Institute Genomics Platform"/>
            <consortium name="The Broad Institute Genome Sequencing Center for Infectious Disease"/>
            <person name="Wu L."/>
            <person name="Ma J."/>
        </authorList>
    </citation>
    <scope>NUCLEOTIDE SEQUENCE [LARGE SCALE GENOMIC DNA]</scope>
    <source>
        <strain evidence="3">CGMCC 4.7241</strain>
    </source>
</reference>
<dbReference type="RefSeq" id="WP_205117327.1">
    <property type="nucleotide sequence ID" value="NZ_JAFBCM010000001.1"/>
</dbReference>
<feature type="domain" description="DUF6879" evidence="1">
    <location>
        <begin position="14"/>
        <end position="175"/>
    </location>
</feature>
<evidence type="ECO:0000313" key="2">
    <source>
        <dbReference type="EMBL" id="MFC3761111.1"/>
    </source>
</evidence>
<proteinExistence type="predicted"/>
<dbReference type="Pfam" id="PF21806">
    <property type="entry name" value="DUF6879"/>
    <property type="match status" value="1"/>
</dbReference>
<evidence type="ECO:0000313" key="3">
    <source>
        <dbReference type="Proteomes" id="UP001595699"/>
    </source>
</evidence>
<evidence type="ECO:0000259" key="1">
    <source>
        <dbReference type="Pfam" id="PF21806"/>
    </source>
</evidence>
<accession>A0ABV7Y746</accession>
<name>A0ABV7Y746_9ACTN</name>
<sequence>MTRPTGTFVDLKGFVQFARSYQFTAFRLEVRDNYADPGEAEHVQRFLAGKPDDDSWMDDWTGLIMRRTLAGQHIERVRVVSEPWSDYTRFGLNLARLNVHAGEDIRYLERSKADAVGLPDYDYWLIDAHKMCVLRHDEQDVLLGADIVEDPAVVIEHTHYREVARFHATPRAEYIAGYENRK</sequence>
<gene>
    <name evidence="2" type="ORF">ACFOUW_09690</name>
</gene>
<dbReference type="EMBL" id="JBHRZH010000006">
    <property type="protein sequence ID" value="MFC3761111.1"/>
    <property type="molecule type" value="Genomic_DNA"/>
</dbReference>
<dbReference type="InterPro" id="IPR049244">
    <property type="entry name" value="DUF6879"/>
</dbReference>
<dbReference type="Proteomes" id="UP001595699">
    <property type="component" value="Unassembled WGS sequence"/>
</dbReference>